<dbReference type="InterPro" id="IPR001680">
    <property type="entry name" value="WD40_rpt"/>
</dbReference>
<dbReference type="InterPro" id="IPR036322">
    <property type="entry name" value="WD40_repeat_dom_sf"/>
</dbReference>
<dbReference type="GO" id="GO:0071011">
    <property type="term" value="C:precatalytic spliceosome"/>
    <property type="evidence" value="ECO:0007669"/>
    <property type="project" value="TreeGrafter"/>
</dbReference>
<dbReference type="SUPFAM" id="SSF50978">
    <property type="entry name" value="WD40 repeat-like"/>
    <property type="match status" value="1"/>
</dbReference>
<sequence length="523" mass="59875">MSKVEHKREDKANQKIKEALQKASHMFMGDIGKRVEEDELILKKKIELKTKNMFNTIDNEIPDYFIDERKRRKLLEDLKIKYRKRVRLPEDIQEEEEQKEKEKQDKLKDQKVEEDDDDRKATSEVLAKIEEEKKDTALKKMIPAKFRKKVQAIEYKQESTDGKLVPYKPKEMALDLPSNASALNLANALNSNRNAIVLRKQRVVQPEWHAPWKLMRVISGHQGWVRAIAVDVTNKWFVTGSRDRTIKFWDLVEGNLLLTLTGHISTVRGLCVSETHPYLFSCGEDKQVMCWDLEQNKVVRKYHGHLSGVYSIALHPSLDLLMTGSRDSTCRVWDMRTKAEVHCLSGHGDIVSSIIGQDYEPQVITGSHDKTIKLWDIGTGRKIKTLTHHKKSIRAMACHHEENTFASGAGDKLRQWALPEGEQMRKLEGHNSIINSLSLNKDNVLVSGGDNGTMYFWDWKSGYNFQSLTSQVQPGSLSSEAGIFASTFDRSGLRLLTGECDKTIKIWKQDDEATPETHPVSVV</sequence>
<dbReference type="InterPro" id="IPR019775">
    <property type="entry name" value="WD40_repeat_CS"/>
</dbReference>
<feature type="repeat" description="WD" evidence="4">
    <location>
        <begin position="427"/>
        <end position="467"/>
    </location>
</feature>
<evidence type="ECO:0000256" key="2">
    <source>
        <dbReference type="ARBA" id="ARBA00022737"/>
    </source>
</evidence>
<dbReference type="FunFam" id="2.130.10.10:FF:000012">
    <property type="entry name" value="Putative pleiotropic regulator 1"/>
    <property type="match status" value="1"/>
</dbReference>
<protein>
    <submittedName>
        <fullName evidence="6">Uncharacterized protein</fullName>
    </submittedName>
</protein>
<dbReference type="PROSITE" id="PS50082">
    <property type="entry name" value="WD_REPEATS_2"/>
    <property type="match status" value="5"/>
</dbReference>
<comment type="caution">
    <text evidence="6">The sequence shown here is derived from an EMBL/GenBank/DDBJ whole genome shotgun (WGS) entry which is preliminary data.</text>
</comment>
<dbReference type="InterPro" id="IPR045241">
    <property type="entry name" value="Prp46/PLRG1-like"/>
</dbReference>
<organism evidence="6 7">
    <name type="scientific">Euplotes crassus</name>
    <dbReference type="NCBI Taxonomy" id="5936"/>
    <lineage>
        <taxon>Eukaryota</taxon>
        <taxon>Sar</taxon>
        <taxon>Alveolata</taxon>
        <taxon>Ciliophora</taxon>
        <taxon>Intramacronucleata</taxon>
        <taxon>Spirotrichea</taxon>
        <taxon>Hypotrichia</taxon>
        <taxon>Euplotida</taxon>
        <taxon>Euplotidae</taxon>
        <taxon>Moneuplotes</taxon>
    </lineage>
</organism>
<dbReference type="InterPro" id="IPR020472">
    <property type="entry name" value="WD40_PAC1"/>
</dbReference>
<gene>
    <name evidence="6" type="ORF">ECRASSUSDP1_LOCUS5933</name>
</gene>
<evidence type="ECO:0000313" key="6">
    <source>
        <dbReference type="EMBL" id="CAI2364588.1"/>
    </source>
</evidence>
<feature type="repeat" description="WD" evidence="4">
    <location>
        <begin position="260"/>
        <end position="301"/>
    </location>
</feature>
<dbReference type="EMBL" id="CAMPGE010005745">
    <property type="protein sequence ID" value="CAI2364588.1"/>
    <property type="molecule type" value="Genomic_DNA"/>
</dbReference>
<dbReference type="Proteomes" id="UP001295684">
    <property type="component" value="Unassembled WGS sequence"/>
</dbReference>
<dbReference type="PRINTS" id="PR00320">
    <property type="entry name" value="GPROTEINBRPT"/>
</dbReference>
<proteinExistence type="inferred from homology"/>
<dbReference type="Gene3D" id="2.130.10.10">
    <property type="entry name" value="YVTN repeat-like/Quinoprotein amine dehydrogenase"/>
    <property type="match status" value="1"/>
</dbReference>
<dbReference type="InterPro" id="IPR015943">
    <property type="entry name" value="WD40/YVTN_repeat-like_dom_sf"/>
</dbReference>
<name>A0AAD1X666_EUPCR</name>
<evidence type="ECO:0000313" key="7">
    <source>
        <dbReference type="Proteomes" id="UP001295684"/>
    </source>
</evidence>
<feature type="repeat" description="WD" evidence="4">
    <location>
        <begin position="302"/>
        <end position="343"/>
    </location>
</feature>
<dbReference type="AlphaFoldDB" id="A0AAD1X666"/>
<dbReference type="GO" id="GO:0000398">
    <property type="term" value="P:mRNA splicing, via spliceosome"/>
    <property type="evidence" value="ECO:0007669"/>
    <property type="project" value="InterPro"/>
</dbReference>
<dbReference type="PROSITE" id="PS50294">
    <property type="entry name" value="WD_REPEATS_REGION"/>
    <property type="match status" value="5"/>
</dbReference>
<reference evidence="6" key="1">
    <citation type="submission" date="2023-07" db="EMBL/GenBank/DDBJ databases">
        <authorList>
            <consortium name="AG Swart"/>
            <person name="Singh M."/>
            <person name="Singh A."/>
            <person name="Seah K."/>
            <person name="Emmerich C."/>
        </authorList>
    </citation>
    <scope>NUCLEOTIDE SEQUENCE</scope>
    <source>
        <strain evidence="6">DP1</strain>
    </source>
</reference>
<evidence type="ECO:0000256" key="5">
    <source>
        <dbReference type="SAM" id="MobiDB-lite"/>
    </source>
</evidence>
<dbReference type="PANTHER" id="PTHR19923:SF0">
    <property type="entry name" value="PLEIOTROPIC REGULATOR 1"/>
    <property type="match status" value="1"/>
</dbReference>
<dbReference type="CDD" id="cd00200">
    <property type="entry name" value="WD40"/>
    <property type="match status" value="1"/>
</dbReference>
<dbReference type="PANTHER" id="PTHR19923">
    <property type="entry name" value="WD40 REPEAT PROTEINPRL1/PRL2-RELATED"/>
    <property type="match status" value="1"/>
</dbReference>
<comment type="similarity">
    <text evidence="3">Belongs to the WD repeat PRL1/PRL2 family.</text>
</comment>
<dbReference type="SMART" id="SM00320">
    <property type="entry name" value="WD40"/>
    <property type="match status" value="7"/>
</dbReference>
<evidence type="ECO:0000256" key="3">
    <source>
        <dbReference type="ARBA" id="ARBA00025726"/>
    </source>
</evidence>
<keyword evidence="2" id="KW-0677">Repeat</keyword>
<dbReference type="PROSITE" id="PS00678">
    <property type="entry name" value="WD_REPEATS_1"/>
    <property type="match status" value="2"/>
</dbReference>
<dbReference type="Pfam" id="PF00400">
    <property type="entry name" value="WD40"/>
    <property type="match status" value="7"/>
</dbReference>
<keyword evidence="7" id="KW-1185">Reference proteome</keyword>
<evidence type="ECO:0000256" key="4">
    <source>
        <dbReference type="PROSITE-ProRule" id="PRU00221"/>
    </source>
</evidence>
<dbReference type="GO" id="GO:0071013">
    <property type="term" value="C:catalytic step 2 spliceosome"/>
    <property type="evidence" value="ECO:0007669"/>
    <property type="project" value="TreeGrafter"/>
</dbReference>
<dbReference type="GO" id="GO:0000974">
    <property type="term" value="C:Prp19 complex"/>
    <property type="evidence" value="ECO:0007669"/>
    <property type="project" value="TreeGrafter"/>
</dbReference>
<accession>A0AAD1X666</accession>
<feature type="repeat" description="WD" evidence="4">
    <location>
        <begin position="344"/>
        <end position="385"/>
    </location>
</feature>
<feature type="region of interest" description="Disordered" evidence="5">
    <location>
        <begin position="93"/>
        <end position="121"/>
    </location>
</feature>
<feature type="compositionally biased region" description="Basic and acidic residues" evidence="5">
    <location>
        <begin position="98"/>
        <end position="111"/>
    </location>
</feature>
<keyword evidence="1 4" id="KW-0853">WD repeat</keyword>
<evidence type="ECO:0000256" key="1">
    <source>
        <dbReference type="ARBA" id="ARBA00022574"/>
    </source>
</evidence>
<feature type="repeat" description="WD" evidence="4">
    <location>
        <begin position="218"/>
        <end position="259"/>
    </location>
</feature>